<sequence>MDFMMARCCQFSTWWSEAGSSGSSGCTTTSCRLGCTTTTRLGTTATRMGCTTAACMGSTADWMGSTTRCQRLGSKTTRKPMGSTRRKCLGASCYRGMGKTWSTMGEINMLSKESFDFDF</sequence>
<proteinExistence type="predicted"/>
<reference evidence="1 2" key="1">
    <citation type="submission" date="2018-11" db="EMBL/GenBank/DDBJ databases">
        <authorList>
            <consortium name="Pathogen Informatics"/>
        </authorList>
    </citation>
    <scope>NUCLEOTIDE SEQUENCE [LARGE SCALE GENOMIC DNA]</scope>
</reference>
<keyword evidence="2" id="KW-1185">Reference proteome</keyword>
<accession>A0A3P7JFU0</accession>
<dbReference type="AlphaFoldDB" id="A0A3P7JFU0"/>
<dbReference type="EMBL" id="UYYB01098289">
    <property type="protein sequence ID" value="VDM77034.1"/>
    <property type="molecule type" value="Genomic_DNA"/>
</dbReference>
<name>A0A3P7JFU0_STRVU</name>
<dbReference type="PROSITE" id="PS51257">
    <property type="entry name" value="PROKAR_LIPOPROTEIN"/>
    <property type="match status" value="1"/>
</dbReference>
<dbReference type="Proteomes" id="UP000270094">
    <property type="component" value="Unassembled WGS sequence"/>
</dbReference>
<evidence type="ECO:0000313" key="1">
    <source>
        <dbReference type="EMBL" id="VDM77034.1"/>
    </source>
</evidence>
<protein>
    <submittedName>
        <fullName evidence="1">Uncharacterized protein</fullName>
    </submittedName>
</protein>
<organism evidence="1 2">
    <name type="scientific">Strongylus vulgaris</name>
    <name type="common">Blood worm</name>
    <dbReference type="NCBI Taxonomy" id="40348"/>
    <lineage>
        <taxon>Eukaryota</taxon>
        <taxon>Metazoa</taxon>
        <taxon>Ecdysozoa</taxon>
        <taxon>Nematoda</taxon>
        <taxon>Chromadorea</taxon>
        <taxon>Rhabditida</taxon>
        <taxon>Rhabditina</taxon>
        <taxon>Rhabditomorpha</taxon>
        <taxon>Strongyloidea</taxon>
        <taxon>Strongylidae</taxon>
        <taxon>Strongylus</taxon>
    </lineage>
</organism>
<gene>
    <name evidence="1" type="ORF">SVUK_LOCUS12032</name>
</gene>
<evidence type="ECO:0000313" key="2">
    <source>
        <dbReference type="Proteomes" id="UP000270094"/>
    </source>
</evidence>